<accession>A0ABZ2JUA9</accession>
<dbReference type="InterPro" id="IPR033116">
    <property type="entry name" value="TRYPSIN_SER"/>
</dbReference>
<keyword evidence="2" id="KW-0645">Protease</keyword>
<proteinExistence type="inferred from homology"/>
<dbReference type="Proteomes" id="UP001379533">
    <property type="component" value="Chromosome"/>
</dbReference>
<dbReference type="PROSITE" id="PS00134">
    <property type="entry name" value="TRYPSIN_HIS"/>
    <property type="match status" value="1"/>
</dbReference>
<gene>
    <name evidence="6" type="ORF">LZC95_26755</name>
</gene>
<dbReference type="RefSeq" id="WP_394840675.1">
    <property type="nucleotide sequence ID" value="NZ_CP089982.1"/>
</dbReference>
<organism evidence="6 7">
    <name type="scientific">Pendulispora brunnea</name>
    <dbReference type="NCBI Taxonomy" id="2905690"/>
    <lineage>
        <taxon>Bacteria</taxon>
        <taxon>Pseudomonadati</taxon>
        <taxon>Myxococcota</taxon>
        <taxon>Myxococcia</taxon>
        <taxon>Myxococcales</taxon>
        <taxon>Sorangiineae</taxon>
        <taxon>Pendulisporaceae</taxon>
        <taxon>Pendulispora</taxon>
    </lineage>
</organism>
<comment type="similarity">
    <text evidence="1">Belongs to the peptidase S1 family.</text>
</comment>
<protein>
    <submittedName>
        <fullName evidence="6">S1 family peptidase</fullName>
    </submittedName>
</protein>
<keyword evidence="4" id="KW-0720">Serine protease</keyword>
<evidence type="ECO:0000256" key="1">
    <source>
        <dbReference type="ARBA" id="ARBA00007664"/>
    </source>
</evidence>
<evidence type="ECO:0000256" key="5">
    <source>
        <dbReference type="ARBA" id="ARBA00023157"/>
    </source>
</evidence>
<dbReference type="Gene3D" id="2.40.10.10">
    <property type="entry name" value="Trypsin-like serine proteases"/>
    <property type="match status" value="2"/>
</dbReference>
<evidence type="ECO:0000313" key="7">
    <source>
        <dbReference type="Proteomes" id="UP001379533"/>
    </source>
</evidence>
<keyword evidence="3" id="KW-0378">Hydrolase</keyword>
<dbReference type="SUPFAM" id="SSF50494">
    <property type="entry name" value="Trypsin-like serine proteases"/>
    <property type="match status" value="1"/>
</dbReference>
<dbReference type="InterPro" id="IPR001316">
    <property type="entry name" value="Pept_S1A_streptogrisin"/>
</dbReference>
<keyword evidence="5" id="KW-1015">Disulfide bond</keyword>
<dbReference type="InterPro" id="IPR043504">
    <property type="entry name" value="Peptidase_S1_PA_chymotrypsin"/>
</dbReference>
<sequence>MGNGLAMGIRLWHIGLATLGLGMFSGCGSPGTNETAETDGPSALQGIDAESRAKMAAQEPLIRAANVIQQSIDTANPDGYATLALEDDHVAVWWKGTPPESVLRGIEAARKIAPIQLRAAEHSRAELRDAAEKVANYIDTHRSGPYYGVDVAYNGSGLKILADPDASPEAGGARVLAAASKVDLAGDLGVPAGIAVTVSREVRPLDTRSRGADTQPYIAGARIVNVDTHEECTSSFAMKDFGGFSYLLTAGHCGRPGGLWNNGAGARIGVGSNEQKDHDVLLIRVNQSAGYMWDGPPSHEFVKRVSGWSDTRPGMWLCTSGATSGPICNHHVSGDFTYKRCGVDTYGKWECYSDLVRAHLFNNVTASRGGDSGGPVFRLEGADRVIAQGVISGVRRGDGRTDGYTDLIFQDFATVRRDFPNMYILTQ</sequence>
<evidence type="ECO:0000313" key="6">
    <source>
        <dbReference type="EMBL" id="WXA90063.1"/>
    </source>
</evidence>
<dbReference type="PROSITE" id="PS00135">
    <property type="entry name" value="TRYPSIN_SER"/>
    <property type="match status" value="1"/>
</dbReference>
<evidence type="ECO:0000256" key="4">
    <source>
        <dbReference type="ARBA" id="ARBA00022825"/>
    </source>
</evidence>
<name>A0ABZ2JUA9_9BACT</name>
<dbReference type="EMBL" id="CP089982">
    <property type="protein sequence ID" value="WXA90063.1"/>
    <property type="molecule type" value="Genomic_DNA"/>
</dbReference>
<dbReference type="PRINTS" id="PR00861">
    <property type="entry name" value="ALYTICPTASE"/>
</dbReference>
<dbReference type="InterPro" id="IPR018114">
    <property type="entry name" value="TRYPSIN_HIS"/>
</dbReference>
<reference evidence="6 7" key="1">
    <citation type="submission" date="2021-12" db="EMBL/GenBank/DDBJ databases">
        <title>Discovery of the Pendulisporaceae a myxobacterial family with distinct sporulation behavior and unique specialized metabolism.</title>
        <authorList>
            <person name="Garcia R."/>
            <person name="Popoff A."/>
            <person name="Bader C.D."/>
            <person name="Loehr J."/>
            <person name="Walesch S."/>
            <person name="Walt C."/>
            <person name="Boldt J."/>
            <person name="Bunk B."/>
            <person name="Haeckl F.J.F.P.J."/>
            <person name="Gunesch A.P."/>
            <person name="Birkelbach J."/>
            <person name="Nuebel U."/>
            <person name="Pietschmann T."/>
            <person name="Bach T."/>
            <person name="Mueller R."/>
        </authorList>
    </citation>
    <scope>NUCLEOTIDE SEQUENCE [LARGE SCALE GENOMIC DNA]</scope>
    <source>
        <strain evidence="6 7">MSr12523</strain>
    </source>
</reference>
<dbReference type="InterPro" id="IPR009003">
    <property type="entry name" value="Peptidase_S1_PA"/>
</dbReference>
<evidence type="ECO:0000256" key="3">
    <source>
        <dbReference type="ARBA" id="ARBA00022801"/>
    </source>
</evidence>
<evidence type="ECO:0000256" key="2">
    <source>
        <dbReference type="ARBA" id="ARBA00022670"/>
    </source>
</evidence>
<keyword evidence="7" id="KW-1185">Reference proteome</keyword>